<sequence length="275" mass="31125">MACLLDVSYAAGRFRLKMKAGLCLGVGAKGEIELSVDALCIADFVAWFFYQLYHANFKHLQYIQNEAFQAMTYIQVTVIQGAQKLTDSIDLDIADLQRSFADLLLSYEQEQQRVQLMNNILANPWMLQYATPESKGIMLYQLTRHWAFTDGPDPENHAFGRYYGRRKDAVKQILQWSHTRHDLDNVVQHMNRGGTKGDLTQNRIALKNFLSMSLTGTPASDAQEMDDYYDSLQAMLKVDPTPGYAVVEVASQAYSFQAAAGEHPMYESLPDTRLA</sequence>
<evidence type="ECO:0000313" key="2">
    <source>
        <dbReference type="Proteomes" id="UP000295727"/>
    </source>
</evidence>
<dbReference type="AlphaFoldDB" id="A0A4P7D379"/>
<organism evidence="1 2">
    <name type="scientific">Paraburkholderia pallida</name>
    <dbReference type="NCBI Taxonomy" id="2547399"/>
    <lineage>
        <taxon>Bacteria</taxon>
        <taxon>Pseudomonadati</taxon>
        <taxon>Pseudomonadota</taxon>
        <taxon>Betaproteobacteria</taxon>
        <taxon>Burkholderiales</taxon>
        <taxon>Burkholderiaceae</taxon>
        <taxon>Paraburkholderia</taxon>
    </lineage>
</organism>
<dbReference type="RefSeq" id="WP_134756636.1">
    <property type="nucleotide sequence ID" value="NZ_CP038150.1"/>
</dbReference>
<reference evidence="1 2" key="1">
    <citation type="submission" date="2019-03" db="EMBL/GenBank/DDBJ databases">
        <title>Paraburkholderia sp. 7MH5, isolated from subtropical forest soil.</title>
        <authorList>
            <person name="Gao Z.-H."/>
            <person name="Qiu L.-H."/>
        </authorList>
    </citation>
    <scope>NUCLEOTIDE SEQUENCE [LARGE SCALE GENOMIC DNA]</scope>
    <source>
        <strain evidence="1 2">7MH5</strain>
    </source>
</reference>
<evidence type="ECO:0000313" key="1">
    <source>
        <dbReference type="EMBL" id="QBR01707.1"/>
    </source>
</evidence>
<name>A0A4P7D379_9BURK</name>
<dbReference type="KEGG" id="ppai:E1956_31605"/>
<dbReference type="Proteomes" id="UP000295727">
    <property type="component" value="Chromosome 3"/>
</dbReference>
<protein>
    <submittedName>
        <fullName evidence="1">Uncharacterized protein</fullName>
    </submittedName>
</protein>
<dbReference type="OrthoDB" id="7796826at2"/>
<gene>
    <name evidence="1" type="ORF">E1956_31605</name>
</gene>
<keyword evidence="2" id="KW-1185">Reference proteome</keyword>
<accession>A0A4P7D379</accession>
<dbReference type="EMBL" id="CP038150">
    <property type="protein sequence ID" value="QBR01707.1"/>
    <property type="molecule type" value="Genomic_DNA"/>
</dbReference>
<proteinExistence type="predicted"/>